<dbReference type="InterPro" id="IPR009875">
    <property type="entry name" value="PilZ_domain"/>
</dbReference>
<keyword evidence="3" id="KW-1185">Reference proteome</keyword>
<dbReference type="SUPFAM" id="SSF141371">
    <property type="entry name" value="PilZ domain-like"/>
    <property type="match status" value="1"/>
</dbReference>
<feature type="domain" description="PilZ" evidence="1">
    <location>
        <begin position="11"/>
        <end position="88"/>
    </location>
</feature>
<protein>
    <submittedName>
        <fullName evidence="2">PilZ domain-containing protein</fullName>
    </submittedName>
</protein>
<sequence length="124" mass="13854">MTTDPLVAYFERRRHPRFVTAFEAELIEGAAGHRTVIVGDISSGGCLLEHPSGFSTGSRVRLRARGLDMEARVMWVRRDLCGLRFAKIVDPLMVMHDNAPVRPRLHDLVSGLGDRTTGKDNDVR</sequence>
<dbReference type="Gene3D" id="2.40.10.220">
    <property type="entry name" value="predicted glycosyltransferase like domains"/>
    <property type="match status" value="1"/>
</dbReference>
<accession>A0ABT8ZHN2</accession>
<evidence type="ECO:0000259" key="1">
    <source>
        <dbReference type="Pfam" id="PF07238"/>
    </source>
</evidence>
<dbReference type="Pfam" id="PF07238">
    <property type="entry name" value="PilZ"/>
    <property type="match status" value="1"/>
</dbReference>
<organism evidence="2 3">
    <name type="scientific">Sphingobium cyanobacteriorum</name>
    <dbReference type="NCBI Taxonomy" id="3063954"/>
    <lineage>
        <taxon>Bacteria</taxon>
        <taxon>Pseudomonadati</taxon>
        <taxon>Pseudomonadota</taxon>
        <taxon>Alphaproteobacteria</taxon>
        <taxon>Sphingomonadales</taxon>
        <taxon>Sphingomonadaceae</taxon>
        <taxon>Sphingobium</taxon>
    </lineage>
</organism>
<proteinExistence type="predicted"/>
<dbReference type="EMBL" id="JAUQOM010000001">
    <property type="protein sequence ID" value="MDO7833529.1"/>
    <property type="molecule type" value="Genomic_DNA"/>
</dbReference>
<reference evidence="2" key="1">
    <citation type="submission" date="2023-07" db="EMBL/GenBank/DDBJ databases">
        <title>Bacterial whole genome sequence for Sphingobium sp. HBC34.</title>
        <authorList>
            <person name="Le V."/>
            <person name="Ko S.-R."/>
            <person name="Ahn C.-Y."/>
            <person name="Oh H.-M."/>
        </authorList>
    </citation>
    <scope>NUCLEOTIDE SEQUENCE</scope>
    <source>
        <strain evidence="2">HBC34</strain>
    </source>
</reference>
<dbReference type="Proteomes" id="UP001176471">
    <property type="component" value="Unassembled WGS sequence"/>
</dbReference>
<name>A0ABT8ZHN2_9SPHN</name>
<evidence type="ECO:0000313" key="3">
    <source>
        <dbReference type="Proteomes" id="UP001176471"/>
    </source>
</evidence>
<gene>
    <name evidence="2" type="ORF">Q4610_00570</name>
</gene>
<dbReference type="RefSeq" id="WP_304534081.1">
    <property type="nucleotide sequence ID" value="NZ_JAUQOM010000001.1"/>
</dbReference>
<evidence type="ECO:0000313" key="2">
    <source>
        <dbReference type="EMBL" id="MDO7833529.1"/>
    </source>
</evidence>
<comment type="caution">
    <text evidence="2">The sequence shown here is derived from an EMBL/GenBank/DDBJ whole genome shotgun (WGS) entry which is preliminary data.</text>
</comment>